<proteinExistence type="predicted"/>
<organism evidence="2 3">
    <name type="scientific">candidate division WWE3 bacterium</name>
    <dbReference type="NCBI Taxonomy" id="2053526"/>
    <lineage>
        <taxon>Bacteria</taxon>
        <taxon>Katanobacteria</taxon>
    </lineage>
</organism>
<evidence type="ECO:0000313" key="3">
    <source>
        <dbReference type="Proteomes" id="UP000740557"/>
    </source>
</evidence>
<reference evidence="2" key="1">
    <citation type="submission" date="2020-04" db="EMBL/GenBank/DDBJ databases">
        <authorList>
            <person name="Zhang T."/>
        </authorList>
    </citation>
    <scope>NUCLEOTIDE SEQUENCE</scope>
    <source>
        <strain evidence="2">HKST-UBA79</strain>
    </source>
</reference>
<dbReference type="EMBL" id="JAGQNX010000068">
    <property type="protein sequence ID" value="MCA9308330.1"/>
    <property type="molecule type" value="Genomic_DNA"/>
</dbReference>
<keyword evidence="1" id="KW-0732">Signal</keyword>
<accession>A0A955J3E0</accession>
<feature type="signal peptide" evidence="1">
    <location>
        <begin position="1"/>
        <end position="26"/>
    </location>
</feature>
<reference evidence="2" key="2">
    <citation type="journal article" date="2021" name="Microbiome">
        <title>Successional dynamics and alternative stable states in a saline activated sludge microbial community over 9 years.</title>
        <authorList>
            <person name="Wang Y."/>
            <person name="Ye J."/>
            <person name="Ju F."/>
            <person name="Liu L."/>
            <person name="Boyd J.A."/>
            <person name="Deng Y."/>
            <person name="Parks D.H."/>
            <person name="Jiang X."/>
            <person name="Yin X."/>
            <person name="Woodcroft B.J."/>
            <person name="Tyson G.W."/>
            <person name="Hugenholtz P."/>
            <person name="Polz M.F."/>
            <person name="Zhang T."/>
        </authorList>
    </citation>
    <scope>NUCLEOTIDE SEQUENCE</scope>
    <source>
        <strain evidence="2">HKST-UBA79</strain>
    </source>
</reference>
<protein>
    <submittedName>
        <fullName evidence="2">Uncharacterized protein</fullName>
    </submittedName>
</protein>
<evidence type="ECO:0000256" key="1">
    <source>
        <dbReference type="SAM" id="SignalP"/>
    </source>
</evidence>
<feature type="chain" id="PRO_5037443589" evidence="1">
    <location>
        <begin position="27"/>
        <end position="295"/>
    </location>
</feature>
<sequence length="295" mass="32265">MNIYTKLAALATATAALAFTAVPVFAEVTTVVVHPEDMATSFADVVENPTSWFFYNDETDTIDNSLGAFVSGPAVPPLGNDSVQLTVVGTQRRNLATYQFAGVKLADVTELKFSTYNTSIDNGGSADRSAYLNFNVDFNGSDTWQKRLAFVPRVNGVVVQDSWQEWDALSGGTALWWWSGFASNGNMWPDGNTNEYRTWNDLVTSFPNLAVRTTDPWLGLRVGEPYADGYTENLDAFKFGVNGVTTVFDFEKGIPLVGPPTDKNACKLNGWASFNNPVFKNQGECVSFVVSHKAQ</sequence>
<dbReference type="Proteomes" id="UP000740557">
    <property type="component" value="Unassembled WGS sequence"/>
</dbReference>
<name>A0A955J3E0_UNCKA</name>
<dbReference type="AlphaFoldDB" id="A0A955J3E0"/>
<gene>
    <name evidence="2" type="ORF">KC980_02350</name>
</gene>
<evidence type="ECO:0000313" key="2">
    <source>
        <dbReference type="EMBL" id="MCA9308330.1"/>
    </source>
</evidence>
<comment type="caution">
    <text evidence="2">The sequence shown here is derived from an EMBL/GenBank/DDBJ whole genome shotgun (WGS) entry which is preliminary data.</text>
</comment>